<accession>A0A399JF10</accession>
<feature type="region of interest" description="Disordered" evidence="5">
    <location>
        <begin position="1"/>
        <end position="35"/>
    </location>
</feature>
<feature type="transmembrane region" description="Helical" evidence="6">
    <location>
        <begin position="47"/>
        <end position="69"/>
    </location>
</feature>
<keyword evidence="4 6" id="KW-0472">Membrane</keyword>
<evidence type="ECO:0000256" key="4">
    <source>
        <dbReference type="ARBA" id="ARBA00023136"/>
    </source>
</evidence>
<organism evidence="7 8">
    <name type="scientific">Galactobacter valiniphilus</name>
    <dbReference type="NCBI Taxonomy" id="2676122"/>
    <lineage>
        <taxon>Bacteria</taxon>
        <taxon>Bacillati</taxon>
        <taxon>Actinomycetota</taxon>
        <taxon>Actinomycetes</taxon>
        <taxon>Micrococcales</taxon>
        <taxon>Micrococcaceae</taxon>
        <taxon>Galactobacter</taxon>
    </lineage>
</organism>
<protein>
    <submittedName>
        <fullName evidence="7">DUF4870 domain-containing protein</fullName>
    </submittedName>
</protein>
<comment type="subcellular location">
    <subcellularLocation>
        <location evidence="1">Membrane</location>
        <topology evidence="1">Multi-pass membrane protein</topology>
    </subcellularLocation>
</comment>
<evidence type="ECO:0000256" key="6">
    <source>
        <dbReference type="SAM" id="Phobius"/>
    </source>
</evidence>
<dbReference type="Proteomes" id="UP000265419">
    <property type="component" value="Unassembled WGS sequence"/>
</dbReference>
<comment type="caution">
    <text evidence="7">The sequence shown here is derived from an EMBL/GenBank/DDBJ whole genome shotgun (WGS) entry which is preliminary data.</text>
</comment>
<evidence type="ECO:0000256" key="2">
    <source>
        <dbReference type="ARBA" id="ARBA00022692"/>
    </source>
</evidence>
<evidence type="ECO:0000256" key="5">
    <source>
        <dbReference type="SAM" id="MobiDB-lite"/>
    </source>
</evidence>
<name>A0A399JF10_9MICC</name>
<reference evidence="7 8" key="1">
    <citation type="submission" date="2018-07" db="EMBL/GenBank/DDBJ databases">
        <title>Arthrobacter sp. nov., isolated from raw cow's milk with high bacterial count.</title>
        <authorList>
            <person name="Hahne J."/>
            <person name="Isele D."/>
            <person name="Lipski A."/>
        </authorList>
    </citation>
    <scope>NUCLEOTIDE SEQUENCE [LARGE SCALE GENOMIC DNA]</scope>
    <source>
        <strain evidence="7 8">JZ R-35</strain>
    </source>
</reference>
<feature type="transmembrane region" description="Helical" evidence="6">
    <location>
        <begin position="83"/>
        <end position="103"/>
    </location>
</feature>
<gene>
    <name evidence="7" type="ORF">DWB68_03760</name>
</gene>
<dbReference type="InterPro" id="IPR019109">
    <property type="entry name" value="MamF_MmsF"/>
</dbReference>
<evidence type="ECO:0000313" key="8">
    <source>
        <dbReference type="Proteomes" id="UP000265419"/>
    </source>
</evidence>
<dbReference type="RefSeq" id="WP_119423805.1">
    <property type="nucleotide sequence ID" value="NZ_JBHOFJ010000008.1"/>
</dbReference>
<sequence length="147" mass="16105">MSTPEEEGRAVSPQSTPGPSVPPRHDSELSGSAPQALPLTPAEDRRWATIAHFFSLAGFVPSLIIHLVYKDRGPFTAQESKEAFNFTLPLSVLVVVLFALGFIPVVGWVFLLLAVGVWIFMTISGIVGGIQVNKGRPYLYRLNLRLF</sequence>
<evidence type="ECO:0000313" key="7">
    <source>
        <dbReference type="EMBL" id="RII43157.1"/>
    </source>
</evidence>
<proteinExistence type="predicted"/>
<keyword evidence="2 6" id="KW-0812">Transmembrane</keyword>
<feature type="transmembrane region" description="Helical" evidence="6">
    <location>
        <begin position="109"/>
        <end position="132"/>
    </location>
</feature>
<dbReference type="AlphaFoldDB" id="A0A399JF10"/>
<dbReference type="Pfam" id="PF09685">
    <property type="entry name" value="MamF_MmsF"/>
    <property type="match status" value="1"/>
</dbReference>
<evidence type="ECO:0000256" key="1">
    <source>
        <dbReference type="ARBA" id="ARBA00004141"/>
    </source>
</evidence>
<dbReference type="EMBL" id="QQXK01000005">
    <property type="protein sequence ID" value="RII43157.1"/>
    <property type="molecule type" value="Genomic_DNA"/>
</dbReference>
<keyword evidence="3 6" id="KW-1133">Transmembrane helix</keyword>
<keyword evidence="8" id="KW-1185">Reference proteome</keyword>
<evidence type="ECO:0000256" key="3">
    <source>
        <dbReference type="ARBA" id="ARBA00022989"/>
    </source>
</evidence>